<organism evidence="7 8">
    <name type="scientific">Apatococcus lobatus</name>
    <dbReference type="NCBI Taxonomy" id="904363"/>
    <lineage>
        <taxon>Eukaryota</taxon>
        <taxon>Viridiplantae</taxon>
        <taxon>Chlorophyta</taxon>
        <taxon>core chlorophytes</taxon>
        <taxon>Trebouxiophyceae</taxon>
        <taxon>Chlorellales</taxon>
        <taxon>Chlorellaceae</taxon>
        <taxon>Apatococcus</taxon>
    </lineage>
</organism>
<dbReference type="Pfam" id="PF05368">
    <property type="entry name" value="NmrA"/>
    <property type="match status" value="1"/>
</dbReference>
<dbReference type="CDD" id="cd05243">
    <property type="entry name" value="SDR_a5"/>
    <property type="match status" value="1"/>
</dbReference>
<evidence type="ECO:0000313" key="8">
    <source>
        <dbReference type="Proteomes" id="UP001438707"/>
    </source>
</evidence>
<evidence type="ECO:0000256" key="3">
    <source>
        <dbReference type="ARBA" id="ARBA00022640"/>
    </source>
</evidence>
<evidence type="ECO:0000256" key="2">
    <source>
        <dbReference type="ARBA" id="ARBA00022531"/>
    </source>
</evidence>
<dbReference type="PANTHER" id="PTHR47128">
    <property type="match status" value="1"/>
</dbReference>
<dbReference type="InterPro" id="IPR008030">
    <property type="entry name" value="NmrA-like"/>
</dbReference>
<comment type="subcellular location">
    <subcellularLocation>
        <location evidence="1">Plastid</location>
    </subcellularLocation>
</comment>
<gene>
    <name evidence="7" type="ORF">WJX74_005754</name>
</gene>
<dbReference type="GO" id="GO:0009523">
    <property type="term" value="C:photosystem II"/>
    <property type="evidence" value="ECO:0007669"/>
    <property type="project" value="UniProtKB-KW"/>
</dbReference>
<evidence type="ECO:0000313" key="7">
    <source>
        <dbReference type="EMBL" id="KAK9844707.1"/>
    </source>
</evidence>
<dbReference type="AlphaFoldDB" id="A0AAW1SFB8"/>
<evidence type="ECO:0000256" key="1">
    <source>
        <dbReference type="ARBA" id="ARBA00004474"/>
    </source>
</evidence>
<dbReference type="Gene3D" id="3.40.50.720">
    <property type="entry name" value="NAD(P)-binding Rossmann-like Domain"/>
    <property type="match status" value="1"/>
</dbReference>
<sequence length="399" mass="43629">MGAMPVAIGQQTRPRCSHGTSSWRIVRSVTRRSRPQPCLQHSTQTGRQPGCRGRQLSSTVRAAAMVDPTDLNASTKGNTAVPKNSILVIGGTGTLGRQVVQAALDEGYEVRCIVRPRQNPADFLRDWGAATVQADLADPTSLPAALVGINAVVDCATARPEESTSKVDWQGKISLIQCAQAMGISRYIFFSIHNCDRHPEVPLMTIKNSTEEFLKASGLNFTIFRLCGFMQAIIGNYAVPILENRQVWGTSDETATAYLDTRDVAKMALAALRKEESIGKTMTLAGPRAWTVAEIIAACEKYAKADAKVTQVPVWLLKATRGALRGFQWARDAADRLAFADILSSNEKFDAPMDETYNLLGINPAAITTLDTYLQEYYSSIFKKLKEVGASSRQTDFYV</sequence>
<keyword evidence="3" id="KW-0934">Plastid</keyword>
<dbReference type="InterPro" id="IPR036291">
    <property type="entry name" value="NAD(P)-bd_dom_sf"/>
</dbReference>
<accession>A0AAW1SFB8</accession>
<evidence type="ECO:0000259" key="6">
    <source>
        <dbReference type="Pfam" id="PF05368"/>
    </source>
</evidence>
<comment type="caution">
    <text evidence="7">The sequence shown here is derived from an EMBL/GenBank/DDBJ whole genome shotgun (WGS) entry which is preliminary data.</text>
</comment>
<dbReference type="Proteomes" id="UP001438707">
    <property type="component" value="Unassembled WGS sequence"/>
</dbReference>
<keyword evidence="8" id="KW-1185">Reference proteome</keyword>
<dbReference type="EMBL" id="JALJOS010000001">
    <property type="protein sequence ID" value="KAK9844707.1"/>
    <property type="molecule type" value="Genomic_DNA"/>
</dbReference>
<protein>
    <recommendedName>
        <fullName evidence="6">NmrA-like domain-containing protein</fullName>
    </recommendedName>
</protein>
<keyword evidence="2" id="KW-0602">Photosynthesis</keyword>
<evidence type="ECO:0000256" key="5">
    <source>
        <dbReference type="SAM" id="MobiDB-lite"/>
    </source>
</evidence>
<keyword evidence="4" id="KW-0604">Photosystem II</keyword>
<dbReference type="GO" id="GO:0015979">
    <property type="term" value="P:photosynthesis"/>
    <property type="evidence" value="ECO:0007669"/>
    <property type="project" value="UniProtKB-KW"/>
</dbReference>
<feature type="region of interest" description="Disordered" evidence="5">
    <location>
        <begin position="33"/>
        <end position="53"/>
    </location>
</feature>
<dbReference type="PANTHER" id="PTHR47128:SF2">
    <property type="entry name" value="PROTEIN HIGH CHLOROPHYLL FLUORESCENCE PHENOTYPE 244, CHLOROPLASTIC"/>
    <property type="match status" value="1"/>
</dbReference>
<reference evidence="7 8" key="1">
    <citation type="journal article" date="2024" name="Nat. Commun.">
        <title>Phylogenomics reveals the evolutionary origins of lichenization in chlorophyte algae.</title>
        <authorList>
            <person name="Puginier C."/>
            <person name="Libourel C."/>
            <person name="Otte J."/>
            <person name="Skaloud P."/>
            <person name="Haon M."/>
            <person name="Grisel S."/>
            <person name="Petersen M."/>
            <person name="Berrin J.G."/>
            <person name="Delaux P.M."/>
            <person name="Dal Grande F."/>
            <person name="Keller J."/>
        </authorList>
    </citation>
    <scope>NUCLEOTIDE SEQUENCE [LARGE SCALE GENOMIC DNA]</scope>
    <source>
        <strain evidence="7 8">SAG 2145</strain>
    </source>
</reference>
<feature type="domain" description="NmrA-like" evidence="6">
    <location>
        <begin position="83"/>
        <end position="319"/>
    </location>
</feature>
<name>A0AAW1SFB8_9CHLO</name>
<dbReference type="InterPro" id="IPR044256">
    <property type="entry name" value="HCF244-like"/>
</dbReference>
<evidence type="ECO:0000256" key="4">
    <source>
        <dbReference type="ARBA" id="ARBA00023276"/>
    </source>
</evidence>
<dbReference type="SUPFAM" id="SSF51735">
    <property type="entry name" value="NAD(P)-binding Rossmann-fold domains"/>
    <property type="match status" value="1"/>
</dbReference>
<dbReference type="GO" id="GO:0009536">
    <property type="term" value="C:plastid"/>
    <property type="evidence" value="ECO:0007669"/>
    <property type="project" value="UniProtKB-SubCell"/>
</dbReference>
<proteinExistence type="predicted"/>